<keyword evidence="1 3" id="KW-0808">Transferase</keyword>
<gene>
    <name evidence="3" type="ORF">SAMN04487977_102590</name>
</gene>
<organism evidence="3 4">
    <name type="scientific">Treponema bryantii</name>
    <dbReference type="NCBI Taxonomy" id="163"/>
    <lineage>
        <taxon>Bacteria</taxon>
        <taxon>Pseudomonadati</taxon>
        <taxon>Spirochaetota</taxon>
        <taxon>Spirochaetia</taxon>
        <taxon>Spirochaetales</taxon>
        <taxon>Treponemataceae</taxon>
        <taxon>Treponema</taxon>
    </lineage>
</organism>
<accession>A0A1H9DIH6</accession>
<name>A0A1H9DIH6_9SPIR</name>
<dbReference type="InterPro" id="IPR041698">
    <property type="entry name" value="Methyltransf_25"/>
</dbReference>
<evidence type="ECO:0000256" key="1">
    <source>
        <dbReference type="ARBA" id="ARBA00022679"/>
    </source>
</evidence>
<dbReference type="Pfam" id="PF13649">
    <property type="entry name" value="Methyltransf_25"/>
    <property type="match status" value="1"/>
</dbReference>
<sequence length="217" mass="24548">MLEKMGDFFDSRTEGYEEHQLNTIDFAQEFYPFTAGCLPEESGTKILDLGCGTGLELDEFFAINPDAKVTGIDLAAGMLNELKKKFSDKDINLILGSYFDVPFGEAQFDAAVSVESLHHFTKEEKIPLYTKLKAALKTGGYFILTDYFAMSDEEEITRRQELLRLRKEQNLPDGEFYHYDTPLTVGHEKEALLTAGFSSVEVLKNWDHTYTLKAAVL</sequence>
<feature type="domain" description="Methyltransferase" evidence="2">
    <location>
        <begin position="46"/>
        <end position="140"/>
    </location>
</feature>
<dbReference type="Gene3D" id="3.40.50.150">
    <property type="entry name" value="Vaccinia Virus protein VP39"/>
    <property type="match status" value="1"/>
</dbReference>
<dbReference type="SUPFAM" id="SSF53335">
    <property type="entry name" value="S-adenosyl-L-methionine-dependent methyltransferases"/>
    <property type="match status" value="1"/>
</dbReference>
<reference evidence="3 4" key="1">
    <citation type="submission" date="2016-10" db="EMBL/GenBank/DDBJ databases">
        <authorList>
            <person name="de Groot N.N."/>
        </authorList>
    </citation>
    <scope>NUCLEOTIDE SEQUENCE [LARGE SCALE GENOMIC DNA]</scope>
    <source>
        <strain evidence="3 4">B25</strain>
    </source>
</reference>
<dbReference type="OrthoDB" id="9808140at2"/>
<evidence type="ECO:0000313" key="3">
    <source>
        <dbReference type="EMBL" id="SEQ13300.1"/>
    </source>
</evidence>
<dbReference type="PANTHER" id="PTHR43861">
    <property type="entry name" value="TRANS-ACONITATE 2-METHYLTRANSFERASE-RELATED"/>
    <property type="match status" value="1"/>
</dbReference>
<dbReference type="RefSeq" id="WP_074641884.1">
    <property type="nucleotide sequence ID" value="NZ_FOFU01000002.1"/>
</dbReference>
<dbReference type="AlphaFoldDB" id="A0A1H9DIH6"/>
<dbReference type="GO" id="GO:0032259">
    <property type="term" value="P:methylation"/>
    <property type="evidence" value="ECO:0007669"/>
    <property type="project" value="UniProtKB-KW"/>
</dbReference>
<evidence type="ECO:0000313" key="4">
    <source>
        <dbReference type="Proteomes" id="UP000182360"/>
    </source>
</evidence>
<dbReference type="EMBL" id="FOFU01000002">
    <property type="protein sequence ID" value="SEQ13300.1"/>
    <property type="molecule type" value="Genomic_DNA"/>
</dbReference>
<dbReference type="CDD" id="cd02440">
    <property type="entry name" value="AdoMet_MTases"/>
    <property type="match status" value="1"/>
</dbReference>
<keyword evidence="4" id="KW-1185">Reference proteome</keyword>
<evidence type="ECO:0000259" key="2">
    <source>
        <dbReference type="Pfam" id="PF13649"/>
    </source>
</evidence>
<proteinExistence type="predicted"/>
<dbReference type="GO" id="GO:0008168">
    <property type="term" value="F:methyltransferase activity"/>
    <property type="evidence" value="ECO:0007669"/>
    <property type="project" value="UniProtKB-KW"/>
</dbReference>
<keyword evidence="3" id="KW-0489">Methyltransferase</keyword>
<dbReference type="InterPro" id="IPR029063">
    <property type="entry name" value="SAM-dependent_MTases_sf"/>
</dbReference>
<dbReference type="Proteomes" id="UP000182360">
    <property type="component" value="Unassembled WGS sequence"/>
</dbReference>
<protein>
    <submittedName>
        <fullName evidence="3">Methyltransferase domain-containing protein</fullName>
    </submittedName>
</protein>